<feature type="domain" description="DUF4209" evidence="1">
    <location>
        <begin position="492"/>
        <end position="582"/>
    </location>
</feature>
<evidence type="ECO:0000259" key="1">
    <source>
        <dbReference type="Pfam" id="PF13910"/>
    </source>
</evidence>
<dbReference type="Proteomes" id="UP000277811">
    <property type="component" value="Unassembled WGS sequence"/>
</dbReference>
<dbReference type="RefSeq" id="WP_122627438.1">
    <property type="nucleotide sequence ID" value="NZ_UPPP01000064.1"/>
</dbReference>
<accession>A0A498R1L0</accession>
<dbReference type="InterPro" id="IPR055804">
    <property type="entry name" value="DUF7380"/>
</dbReference>
<evidence type="ECO:0000313" key="4">
    <source>
        <dbReference type="Proteomes" id="UP000277811"/>
    </source>
</evidence>
<proteinExistence type="predicted"/>
<dbReference type="AlphaFoldDB" id="A0A498R1L0"/>
<dbReference type="Pfam" id="PF13910">
    <property type="entry name" value="DUF4209"/>
    <property type="match status" value="1"/>
</dbReference>
<sequence length="599" mass="69362">MSERYTIEDSDSYLWEEVIDLLDEKTCLNYHSKFFEKMRSVETTDNNKSKEVYKFLGDITSLCPNYDSRDEPYKALIELGASRSAILDDFIPSIETLKELIPKITDPELRARIADVVWIIKHDYNFANIAIQAYLGSYNNLLKIEMFGPSIERIKRAVQLINYLGKNKKLYTQVTDIIENTLERFQEIVTLNYDLIKILLEMETGNPDKYSVLTEKFAKKSEYNRNFYWARWYWDLSARWYSKKKDVYKVKECRKSAAETFVKDADLELEKEKPSYNTAASHILSAIEGLRRVGGEKERIDELHSRLLEYQKKSMSEIGTIKIELLTPEQHDCYAEYAKKRVRGKSLGDAINVFAYIASSPKMKSLRDNIDKMAKEYPLQYGITGVVVNESGKIVKRKPSMMSDDPNQLEAAIKAEMFMAAVLVRARNFVGLIEPARRELLLEHKVNKCDLYDLVSYNPFIPDGRERIFAEGLYYGFIGDFLLSTHLLIPQLENSIRYILEATGGYVPPLDDAGIQLEANVNSLLYNEKLTQILGEDIVFDLQGLLIEEFGSNMRNKLAHGLIDFYGFYDIESAYIWWITLRLCCGYKLIYLKQIGEEK</sequence>
<gene>
    <name evidence="3" type="ORF">LUCI_1718</name>
</gene>
<dbReference type="InterPro" id="IPR025209">
    <property type="entry name" value="DUF4209"/>
</dbReference>
<evidence type="ECO:0000259" key="2">
    <source>
        <dbReference type="Pfam" id="PF24098"/>
    </source>
</evidence>
<feature type="domain" description="DUF7380" evidence="2">
    <location>
        <begin position="3"/>
        <end position="171"/>
    </location>
</feature>
<dbReference type="OrthoDB" id="2987658at2"/>
<keyword evidence="4" id="KW-1185">Reference proteome</keyword>
<organism evidence="3 4">
    <name type="scientific">Lucifera butyrica</name>
    <dbReference type="NCBI Taxonomy" id="1351585"/>
    <lineage>
        <taxon>Bacteria</taxon>
        <taxon>Bacillati</taxon>
        <taxon>Bacillota</taxon>
        <taxon>Negativicutes</taxon>
        <taxon>Veillonellales</taxon>
        <taxon>Veillonellaceae</taxon>
        <taxon>Lucifera</taxon>
    </lineage>
</organism>
<protein>
    <submittedName>
        <fullName evidence="3">Uncharacterized protein</fullName>
    </submittedName>
</protein>
<dbReference type="Pfam" id="PF24098">
    <property type="entry name" value="DUF7380"/>
    <property type="match status" value="1"/>
</dbReference>
<evidence type="ECO:0000313" key="3">
    <source>
        <dbReference type="EMBL" id="VBB06486.1"/>
    </source>
</evidence>
<dbReference type="EMBL" id="UPPP01000064">
    <property type="protein sequence ID" value="VBB06486.1"/>
    <property type="molecule type" value="Genomic_DNA"/>
</dbReference>
<reference evidence="3 4" key="1">
    <citation type="submission" date="2018-06" db="EMBL/GenBank/DDBJ databases">
        <authorList>
            <person name="Strepis N."/>
        </authorList>
    </citation>
    <scope>NUCLEOTIDE SEQUENCE [LARGE SCALE GENOMIC DNA]</scope>
    <source>
        <strain evidence="3">LUCI</strain>
    </source>
</reference>
<name>A0A498R1L0_9FIRM</name>